<protein>
    <submittedName>
        <fullName evidence="4">MucBP domain-containing protein</fullName>
    </submittedName>
</protein>
<evidence type="ECO:0000259" key="3">
    <source>
        <dbReference type="Pfam" id="PF06458"/>
    </source>
</evidence>
<evidence type="ECO:0000313" key="5">
    <source>
        <dbReference type="Proteomes" id="UP001434419"/>
    </source>
</evidence>
<dbReference type="RefSeq" id="WP_353579837.1">
    <property type="nucleotide sequence ID" value="NZ_JBETVU010000013.1"/>
</dbReference>
<feature type="domain" description="MucBP" evidence="3">
    <location>
        <begin position="606"/>
        <end position="668"/>
    </location>
</feature>
<keyword evidence="5" id="KW-1185">Reference proteome</keyword>
<sequence length="1137" mass="128860">MSIFDSMFGVNKQKHANDEKNKKGKQHESVMPNITDATDESTPTPKDTEVESKEDQSKKETNVESKKEQKPDDDLAEKEQPEQVNQDKKEIKLGSMTFEKKTDPEDGKNQLVQKDVKTKEPEKFSKPICIKFTFNGKKIANDYLFSGKLGDKLTREQLPKLPDGYKLPDDYSVDMELKEQKQTLVLKLQRNSVKYRIVPVNKKGEPINQGLVKEFNGVVGEKISASRMPKVDGYHLYKGRTYTVPNESRDLKVYYGPNEQKIPVIYQTNTGEILTDAYVSGKTGEEYDIHPERQSFTGYELDEESKKLVHGKFDGKTRKITLKYNPIKCSVKVSFVDESGNQIHDPLIQTGHYKEPYFIQLPTNDGYEYAGLTEELSRVFTQASDKVVLRFKRATVSFKINFWFDKEHRQSAHEPKKVSGLVGNLYNEEIPIIDGYKPNIERVSGKFDALKNPDIDVVYSKVKCTVEVLLEDETGRLLSKDNNLLKPIVQTGNWGERFNIKLPEIAGYIKPKNLVKGKFNVPKQTIEINYQAKEVTLTVNYIDSKTKKPIPTYTSDVTKVLAGSSYTADPLNIDGFLLKDMPKNSSGVVGADPIVVNFMYEPKKSTVILHYNDQTLVSLSANDKKVGYFNEEYDLKPKEIPGFKFVSSSSSLKGKFPAGRLDIYLTYEAQEINFKLVPVNQYGDVIDDIYNQKVVGLVKQTFSVQMPEIPGFKLDKHIINGHISSEYDKKVFPIQYLPLKSDLIVHTLIQGGNKDGQQPFKDEILQGDTDQRYVYNIKQLTGYHTDKKSLEGRFGANTKDLTVNYFVNREEYQIIFVNKDKTVGSMPKNKGYYDQGVEIENSIPNGYHLPDGLSDAQVRLNGSKEYRVEVLPKTIMIDLVAETEDGMPLEKTREVQGYFREAQTVDVPIVDGYQPVNGKTIKLDFNLEKGNHEIIPIKYKAEARKITVRYISTLGENIAEPVEITGVYNGQYEAKPKKIRGYFAIDTSVKRGTFGLKNSDIAFIYREGSDKFSKATASFDDIITQQSSTVKDDDTQVVYNDNNQQMTEEYLADDFDNEATSQDSGVQEKLNEEPTPKTATGSNIGLNPQTQKIQNMLKKASEHEKQIQKVNVPNGNSNKAKAGNLLHKFDGPNRDNN</sequence>
<dbReference type="Pfam" id="PF06458">
    <property type="entry name" value="MucBP"/>
    <property type="match status" value="7"/>
</dbReference>
<feature type="compositionally biased region" description="Basic and acidic residues" evidence="2">
    <location>
        <begin position="46"/>
        <end position="112"/>
    </location>
</feature>
<feature type="region of interest" description="Disordered" evidence="2">
    <location>
        <begin position="1"/>
        <end position="112"/>
    </location>
</feature>
<evidence type="ECO:0000256" key="2">
    <source>
        <dbReference type="SAM" id="MobiDB-lite"/>
    </source>
</evidence>
<name>A0ABV2BCF6_9LACO</name>
<gene>
    <name evidence="4" type="ORF">ABVC42_13925</name>
</gene>
<feature type="compositionally biased region" description="Polar residues" evidence="2">
    <location>
        <begin position="1108"/>
        <end position="1119"/>
    </location>
</feature>
<keyword evidence="1" id="KW-0677">Repeat</keyword>
<proteinExistence type="predicted"/>
<dbReference type="Proteomes" id="UP001434419">
    <property type="component" value="Unassembled WGS sequence"/>
</dbReference>
<evidence type="ECO:0000313" key="4">
    <source>
        <dbReference type="EMBL" id="MES5150929.1"/>
    </source>
</evidence>
<reference evidence="4" key="1">
    <citation type="submission" date="2024-06" db="EMBL/GenBank/DDBJ databases">
        <title>Vaginal Lactobacillus fatty acid response mechanisms reveal a metabolite-targeted strategy for bacterial vaginosis treatment.</title>
        <authorList>
            <person name="Zhu M."/>
            <person name="Blainey P.C."/>
            <person name="Bloom S.M."/>
            <person name="Kwon D.S."/>
        </authorList>
    </citation>
    <scope>NUCLEOTIDE SEQUENCE</scope>
    <source>
        <strain evidence="4">194_F1_1</strain>
    </source>
</reference>
<feature type="domain" description="MucBP" evidence="3">
    <location>
        <begin position="262"/>
        <end position="324"/>
    </location>
</feature>
<feature type="domain" description="MucBP" evidence="3">
    <location>
        <begin position="472"/>
        <end position="531"/>
    </location>
</feature>
<feature type="domain" description="MucBP" evidence="3">
    <location>
        <begin position="537"/>
        <end position="601"/>
    </location>
</feature>
<feature type="region of interest" description="Disordered" evidence="2">
    <location>
        <begin position="1059"/>
        <end position="1137"/>
    </location>
</feature>
<dbReference type="InterPro" id="IPR009459">
    <property type="entry name" value="MucBP_dom"/>
</dbReference>
<dbReference type="EMBL" id="JBETVU010000013">
    <property type="protein sequence ID" value="MES5150929.1"/>
    <property type="molecule type" value="Genomic_DNA"/>
</dbReference>
<dbReference type="Gene3D" id="3.10.20.320">
    <property type="entry name" value="Putative peptidoglycan bound protein (lpxtg motif)"/>
    <property type="match status" value="5"/>
</dbReference>
<comment type="caution">
    <text evidence="4">The sequence shown here is derived from an EMBL/GenBank/DDBJ whole genome shotgun (WGS) entry which is preliminary data.</text>
</comment>
<feature type="compositionally biased region" description="Basic and acidic residues" evidence="2">
    <location>
        <begin position="1127"/>
        <end position="1137"/>
    </location>
</feature>
<accession>A0ABV2BCF6</accession>
<evidence type="ECO:0000256" key="1">
    <source>
        <dbReference type="ARBA" id="ARBA00022737"/>
    </source>
</evidence>
<feature type="domain" description="MucBP" evidence="3">
    <location>
        <begin position="331"/>
        <end position="390"/>
    </location>
</feature>
<feature type="compositionally biased region" description="Polar residues" evidence="2">
    <location>
        <begin position="1077"/>
        <end position="1094"/>
    </location>
</feature>
<feature type="domain" description="MucBP" evidence="3">
    <location>
        <begin position="754"/>
        <end position="805"/>
    </location>
</feature>
<organism evidence="4 5">
    <name type="scientific">Lactobacillus crispatus</name>
    <dbReference type="NCBI Taxonomy" id="47770"/>
    <lineage>
        <taxon>Bacteria</taxon>
        <taxon>Bacillati</taxon>
        <taxon>Bacillota</taxon>
        <taxon>Bacilli</taxon>
        <taxon>Lactobacillales</taxon>
        <taxon>Lactobacillaceae</taxon>
        <taxon>Lactobacillus</taxon>
    </lineage>
</organism>
<feature type="domain" description="MucBP" evidence="3">
    <location>
        <begin position="945"/>
        <end position="1006"/>
    </location>
</feature>